<reference evidence="2 3" key="1">
    <citation type="submission" date="2018-06" db="EMBL/GenBank/DDBJ databases">
        <authorList>
            <person name="Strepis N."/>
        </authorList>
    </citation>
    <scope>NUCLEOTIDE SEQUENCE [LARGE SCALE GENOMIC DNA]</scope>
    <source>
        <strain evidence="2">LUCI</strain>
    </source>
</reference>
<dbReference type="Pfam" id="PF13508">
    <property type="entry name" value="Acetyltransf_7"/>
    <property type="match status" value="1"/>
</dbReference>
<dbReference type="Gene3D" id="3.40.630.30">
    <property type="match status" value="1"/>
</dbReference>
<dbReference type="InterPro" id="IPR053144">
    <property type="entry name" value="Acetyltransferase_Butenolide"/>
</dbReference>
<protein>
    <submittedName>
        <fullName evidence="2">Acyl-coa n-acyltransferase</fullName>
    </submittedName>
</protein>
<dbReference type="OrthoDB" id="9794566at2"/>
<evidence type="ECO:0000313" key="3">
    <source>
        <dbReference type="Proteomes" id="UP000277811"/>
    </source>
</evidence>
<dbReference type="InterPro" id="IPR000182">
    <property type="entry name" value="GNAT_dom"/>
</dbReference>
<dbReference type="SUPFAM" id="SSF55729">
    <property type="entry name" value="Acyl-CoA N-acyltransferases (Nat)"/>
    <property type="match status" value="1"/>
</dbReference>
<gene>
    <name evidence="2" type="ORF">LUCI_5185</name>
</gene>
<dbReference type="RefSeq" id="WP_122630731.1">
    <property type="nucleotide sequence ID" value="NZ_UPPP01000134.1"/>
</dbReference>
<proteinExistence type="predicted"/>
<dbReference type="CDD" id="cd04301">
    <property type="entry name" value="NAT_SF"/>
    <property type="match status" value="1"/>
</dbReference>
<dbReference type="EMBL" id="UPPP01000134">
    <property type="protein sequence ID" value="VBB09887.1"/>
    <property type="molecule type" value="Genomic_DNA"/>
</dbReference>
<name>A0A498RG00_9FIRM</name>
<sequence>MLIPTIWHRDGFMISTDKRLLDETVIHRFLSEESYWAKGIKPETVHKSIENSVFCFGVYTGNFTGGERGRQVGFARMISDLTRVAYLADVFILPPFRGRGLGKWLVETIMQHPAFSEVGRFLLVTRDAQELYAQYGFRPLDKPEEFMGLVR</sequence>
<dbReference type="AlphaFoldDB" id="A0A498RG00"/>
<organism evidence="2 3">
    <name type="scientific">Lucifera butyrica</name>
    <dbReference type="NCBI Taxonomy" id="1351585"/>
    <lineage>
        <taxon>Bacteria</taxon>
        <taxon>Bacillati</taxon>
        <taxon>Bacillota</taxon>
        <taxon>Negativicutes</taxon>
        <taxon>Veillonellales</taxon>
        <taxon>Veillonellaceae</taxon>
        <taxon>Lucifera</taxon>
    </lineage>
</organism>
<keyword evidence="3" id="KW-1185">Reference proteome</keyword>
<accession>A0A498RG00</accession>
<feature type="domain" description="N-acetyltransferase" evidence="1">
    <location>
        <begin position="16"/>
        <end position="151"/>
    </location>
</feature>
<dbReference type="PANTHER" id="PTHR43233">
    <property type="entry name" value="FAMILY N-ACETYLTRANSFERASE, PUTATIVE (AFU_ORTHOLOGUE AFUA_6G03350)-RELATED"/>
    <property type="match status" value="1"/>
</dbReference>
<dbReference type="PANTHER" id="PTHR43233:SF1">
    <property type="entry name" value="FAMILY N-ACETYLTRANSFERASE, PUTATIVE (AFU_ORTHOLOGUE AFUA_6G03350)-RELATED"/>
    <property type="match status" value="1"/>
</dbReference>
<dbReference type="GO" id="GO:0016747">
    <property type="term" value="F:acyltransferase activity, transferring groups other than amino-acyl groups"/>
    <property type="evidence" value="ECO:0007669"/>
    <property type="project" value="InterPro"/>
</dbReference>
<evidence type="ECO:0000259" key="1">
    <source>
        <dbReference type="PROSITE" id="PS51186"/>
    </source>
</evidence>
<dbReference type="Proteomes" id="UP000277811">
    <property type="component" value="Unassembled WGS sequence"/>
</dbReference>
<dbReference type="PROSITE" id="PS51186">
    <property type="entry name" value="GNAT"/>
    <property type="match status" value="1"/>
</dbReference>
<keyword evidence="2" id="KW-0012">Acyltransferase</keyword>
<keyword evidence="2" id="KW-0808">Transferase</keyword>
<evidence type="ECO:0000313" key="2">
    <source>
        <dbReference type="EMBL" id="VBB09887.1"/>
    </source>
</evidence>
<dbReference type="InterPro" id="IPR016181">
    <property type="entry name" value="Acyl_CoA_acyltransferase"/>
</dbReference>